<keyword evidence="2" id="KW-1185">Reference proteome</keyword>
<evidence type="ECO:0000313" key="1">
    <source>
        <dbReference type="EMBL" id="TGY65537.1"/>
    </source>
</evidence>
<comment type="caution">
    <text evidence="1">The sequence shown here is derived from an EMBL/GenBank/DDBJ whole genome shotgun (WGS) entry which is preliminary data.</text>
</comment>
<accession>A0AC61R624</accession>
<proteinExistence type="predicted"/>
<sequence>MKIMKAALAALLVCGCARPDPAAVSGRMVAMFEKMERTDSYTMHVKETEDDARYEIFYETWKDKDEVYSYVDSPWHRIVSRFDDGHAKTVSGKWSFDVFEVQSIDQTGQAGSRYLGNVYEYVRFPFLFDAESNVDGLKDFFDWTIEKDNTYRATLQKKRIPELNEGIVQEWHDLGKDLKTLDLKQCDYTFHLNGQDELVKVDIVQDYTFSKKDGEPESRRVETEIGFAYDQGNEKVREQTKALLDQDHQIGDNVPWDGEGIPQPAGEFPLPKNS</sequence>
<reference evidence="1" key="1">
    <citation type="submission" date="2019-04" db="EMBL/GenBank/DDBJ databases">
        <title>Microbes associate with the intestines of laboratory mice.</title>
        <authorList>
            <person name="Navarre W."/>
            <person name="Wong E."/>
            <person name="Huang K."/>
            <person name="Tropini C."/>
            <person name="Ng K."/>
            <person name="Yu B."/>
        </authorList>
    </citation>
    <scope>NUCLEOTIDE SEQUENCE</scope>
    <source>
        <strain evidence="1">NM09_H32</strain>
    </source>
</reference>
<organism evidence="1 2">
    <name type="scientific">Dubosiella muris</name>
    <dbReference type="NCBI Taxonomy" id="3038133"/>
    <lineage>
        <taxon>Bacteria</taxon>
        <taxon>Bacillati</taxon>
        <taxon>Bacillota</taxon>
        <taxon>Erysipelotrichia</taxon>
        <taxon>Erysipelotrichales</taxon>
        <taxon>Erysipelotrichaceae</taxon>
        <taxon>Dubosiella</taxon>
    </lineage>
</organism>
<gene>
    <name evidence="1" type="ORF">E5336_08215</name>
</gene>
<dbReference type="Proteomes" id="UP000308836">
    <property type="component" value="Unassembled WGS sequence"/>
</dbReference>
<name>A0AC61R624_9FIRM</name>
<evidence type="ECO:0000313" key="2">
    <source>
        <dbReference type="Proteomes" id="UP000308836"/>
    </source>
</evidence>
<protein>
    <submittedName>
        <fullName evidence="1">Uncharacterized protein</fullName>
    </submittedName>
</protein>
<dbReference type="EMBL" id="SRYG01000016">
    <property type="protein sequence ID" value="TGY65537.1"/>
    <property type="molecule type" value="Genomic_DNA"/>
</dbReference>